<organism evidence="1 2">
    <name type="scientific">Streptacidiphilus alkalitolerans</name>
    <dbReference type="NCBI Taxonomy" id="3342712"/>
    <lineage>
        <taxon>Bacteria</taxon>
        <taxon>Bacillati</taxon>
        <taxon>Actinomycetota</taxon>
        <taxon>Actinomycetes</taxon>
        <taxon>Kitasatosporales</taxon>
        <taxon>Streptomycetaceae</taxon>
        <taxon>Streptacidiphilus</taxon>
    </lineage>
</organism>
<reference evidence="1 2" key="1">
    <citation type="submission" date="2024-09" db="EMBL/GenBank/DDBJ databases">
        <authorList>
            <person name="Lee S.D."/>
        </authorList>
    </citation>
    <scope>NUCLEOTIDE SEQUENCE [LARGE SCALE GENOMIC DNA]</scope>
    <source>
        <strain evidence="1 2">N1-1</strain>
    </source>
</reference>
<dbReference type="EMBL" id="JBHEZX010000009">
    <property type="protein sequence ID" value="MFC1411807.1"/>
    <property type="molecule type" value="Genomic_DNA"/>
</dbReference>
<name>A0ABV6VDM6_9ACTN</name>
<accession>A0ABV6VDM6</accession>
<keyword evidence="2" id="KW-1185">Reference proteome</keyword>
<evidence type="ECO:0000313" key="1">
    <source>
        <dbReference type="EMBL" id="MFC1411807.1"/>
    </source>
</evidence>
<dbReference type="Proteomes" id="UP001592582">
    <property type="component" value="Unassembled WGS sequence"/>
</dbReference>
<protein>
    <submittedName>
        <fullName evidence="1">Uncharacterized protein</fullName>
    </submittedName>
</protein>
<evidence type="ECO:0000313" key="2">
    <source>
        <dbReference type="Proteomes" id="UP001592582"/>
    </source>
</evidence>
<comment type="caution">
    <text evidence="1">The sequence shown here is derived from an EMBL/GenBank/DDBJ whole genome shotgun (WGS) entry which is preliminary data.</text>
</comment>
<proteinExistence type="predicted"/>
<gene>
    <name evidence="1" type="ORF">ACEZDG_21315</name>
</gene>
<sequence length="92" mass="9985">MDTTAPRTGFGSPVRKDTAREESQSTDPGDRLRHIICTTCFPAFAGTREAPHDAVCVCGKPVRKGDPRSPQNAMQCILCNELLGHHEATAHL</sequence>